<gene>
    <name evidence="1" type="ORF">STSP1_01376</name>
</gene>
<accession>A0A1W6LML5</accession>
<dbReference type="AlphaFoldDB" id="A0A1W6LML5"/>
<dbReference type="Proteomes" id="UP000193334">
    <property type="component" value="Chromosome"/>
</dbReference>
<sequence>MKKQIYKLILSVVALYLLLLSMPYIYTAPVITSSNSSLIQELTALFQNKPAIYEVTGWDVIMEDKIYVGEKIKKIKNVDTKLLHKLMKKMRRGRFYKARRRNDFVLFFTATHHFSTVKYGLCYSVENINPNSSEDKIISRYKPYSEISPGWYISQKLAVKQRVLFVPDNIPSSSLIDDSEKLPKNWSIENAGNN</sequence>
<name>A0A1W6LML5_9BACT</name>
<dbReference type="KEGG" id="pbp:STSP1_01376"/>
<evidence type="ECO:0000313" key="2">
    <source>
        <dbReference type="Proteomes" id="UP000193334"/>
    </source>
</evidence>
<dbReference type="STRING" id="1941349.STSP1_01376"/>
<dbReference type="RefSeq" id="WP_085755657.1">
    <property type="nucleotide sequence ID" value="NZ_CP021023.1"/>
</dbReference>
<dbReference type="EMBL" id="CP021023">
    <property type="protein sequence ID" value="ARN56983.1"/>
    <property type="molecule type" value="Genomic_DNA"/>
</dbReference>
<proteinExistence type="predicted"/>
<evidence type="ECO:0000313" key="1">
    <source>
        <dbReference type="EMBL" id="ARN56983.1"/>
    </source>
</evidence>
<keyword evidence="2" id="KW-1185">Reference proteome</keyword>
<protein>
    <submittedName>
        <fullName evidence="1">Uncharacterized protein</fullName>
    </submittedName>
</protein>
<organism evidence="1 2">
    <name type="scientific">Sedimentisphaera salicampi</name>
    <dbReference type="NCBI Taxonomy" id="1941349"/>
    <lineage>
        <taxon>Bacteria</taxon>
        <taxon>Pseudomonadati</taxon>
        <taxon>Planctomycetota</taxon>
        <taxon>Phycisphaerae</taxon>
        <taxon>Sedimentisphaerales</taxon>
        <taxon>Sedimentisphaeraceae</taxon>
        <taxon>Sedimentisphaera</taxon>
    </lineage>
</organism>
<reference evidence="2" key="1">
    <citation type="submission" date="2017-04" db="EMBL/GenBank/DDBJ databases">
        <title>Comparative genomics and description of representatives of a novel lineage of planctomycetes thriving in anoxic sediments.</title>
        <authorList>
            <person name="Spring S."/>
            <person name="Bunk B."/>
            <person name="Sproer C."/>
        </authorList>
    </citation>
    <scope>NUCLEOTIDE SEQUENCE [LARGE SCALE GENOMIC DNA]</scope>
    <source>
        <strain evidence="2">ST-PulAB-D4</strain>
    </source>
</reference>